<proteinExistence type="predicted"/>
<accession>A0A1I8ASM8</accession>
<organism evidence="1 2">
    <name type="scientific">Steinernema glaseri</name>
    <dbReference type="NCBI Taxonomy" id="37863"/>
    <lineage>
        <taxon>Eukaryota</taxon>
        <taxon>Metazoa</taxon>
        <taxon>Ecdysozoa</taxon>
        <taxon>Nematoda</taxon>
        <taxon>Chromadorea</taxon>
        <taxon>Rhabditida</taxon>
        <taxon>Tylenchina</taxon>
        <taxon>Panagrolaimomorpha</taxon>
        <taxon>Strongyloidoidea</taxon>
        <taxon>Steinernematidae</taxon>
        <taxon>Steinernema</taxon>
    </lineage>
</organism>
<reference evidence="2" key="1">
    <citation type="submission" date="2016-11" db="UniProtKB">
        <authorList>
            <consortium name="WormBaseParasite"/>
        </authorList>
    </citation>
    <scope>IDENTIFICATION</scope>
</reference>
<dbReference type="Proteomes" id="UP000095287">
    <property type="component" value="Unplaced"/>
</dbReference>
<dbReference type="WBParaSite" id="L893_g8763.t1">
    <property type="protein sequence ID" value="L893_g8763.t1"/>
    <property type="gene ID" value="L893_g8763"/>
</dbReference>
<evidence type="ECO:0000313" key="1">
    <source>
        <dbReference type="Proteomes" id="UP000095287"/>
    </source>
</evidence>
<name>A0A1I8ASM8_9BILA</name>
<sequence>MDHMFYDLVEEIVGYLPRKDVETISRVARRSPELRNWSAAAEDQLENRFLLDVYARVQKPDVQNGANRSRAVTDVFIKFLLATQKEFTKVAVRWSTSELEECVIDYIWRGGVFQELSLAG</sequence>
<keyword evidence="1" id="KW-1185">Reference proteome</keyword>
<evidence type="ECO:0000313" key="2">
    <source>
        <dbReference type="WBParaSite" id="L893_g8763.t1"/>
    </source>
</evidence>
<dbReference type="AlphaFoldDB" id="A0A1I8ASM8"/>
<protein>
    <submittedName>
        <fullName evidence="2">F-box domain-containing protein</fullName>
    </submittedName>
</protein>